<evidence type="ECO:0000313" key="1">
    <source>
        <dbReference type="EMBL" id="TDH15233.1"/>
    </source>
</evidence>
<dbReference type="Proteomes" id="UP000295070">
    <property type="component" value="Chromosome 3"/>
</dbReference>
<proteinExistence type="predicted"/>
<dbReference type="AlphaFoldDB" id="A0A484DIZ1"/>
<name>A0A484DIZ1_PERFV</name>
<sequence>MDNKALEPESVSVHMEEVIMCNGGSQPQQQQEASMLTHLKKVENQITEAQRFSHLPKRSAVDLEFNDLSYTIQEGPCWRRRGNTHLSILQFVKE</sequence>
<comment type="caution">
    <text evidence="1">The sequence shown here is derived from an EMBL/GenBank/DDBJ whole genome shotgun (WGS) entry which is preliminary data.</text>
</comment>
<evidence type="ECO:0000313" key="2">
    <source>
        <dbReference type="Proteomes" id="UP000295070"/>
    </source>
</evidence>
<dbReference type="STRING" id="8167.A0A484DIZ1"/>
<reference evidence="1 2" key="1">
    <citation type="submission" date="2019-01" db="EMBL/GenBank/DDBJ databases">
        <title>A chromosome-scale genome assembly of the yellow perch, Perca flavescens.</title>
        <authorList>
            <person name="Feron R."/>
            <person name="Morvezen R."/>
            <person name="Bestin A."/>
            <person name="Haffray P."/>
            <person name="Klopp C."/>
            <person name="Zahm M."/>
            <person name="Cabau C."/>
            <person name="Roques C."/>
            <person name="Donnadieu C."/>
            <person name="Bouchez O."/>
            <person name="Christie M."/>
            <person name="Larson W."/>
            <person name="Guiguen Y."/>
        </authorList>
    </citation>
    <scope>NUCLEOTIDE SEQUENCE [LARGE SCALE GENOMIC DNA]</scope>
    <source>
        <strain evidence="1">YP-PL-M2</strain>
        <tissue evidence="1">Blood</tissue>
    </source>
</reference>
<accession>A0A484DIZ1</accession>
<dbReference type="EMBL" id="SCKG01000003">
    <property type="protein sequence ID" value="TDH15233.1"/>
    <property type="molecule type" value="Genomic_DNA"/>
</dbReference>
<keyword evidence="2" id="KW-1185">Reference proteome</keyword>
<protein>
    <submittedName>
        <fullName evidence="1">Uncharacterized protein</fullName>
    </submittedName>
</protein>
<gene>
    <name evidence="1" type="ORF">EPR50_G00029650</name>
</gene>
<organism evidence="1 2">
    <name type="scientific">Perca flavescens</name>
    <name type="common">American yellow perch</name>
    <name type="synonym">Morone flavescens</name>
    <dbReference type="NCBI Taxonomy" id="8167"/>
    <lineage>
        <taxon>Eukaryota</taxon>
        <taxon>Metazoa</taxon>
        <taxon>Chordata</taxon>
        <taxon>Craniata</taxon>
        <taxon>Vertebrata</taxon>
        <taxon>Euteleostomi</taxon>
        <taxon>Actinopterygii</taxon>
        <taxon>Neopterygii</taxon>
        <taxon>Teleostei</taxon>
        <taxon>Neoteleostei</taxon>
        <taxon>Acanthomorphata</taxon>
        <taxon>Eupercaria</taxon>
        <taxon>Perciformes</taxon>
        <taxon>Percoidei</taxon>
        <taxon>Percidae</taxon>
        <taxon>Percinae</taxon>
        <taxon>Perca</taxon>
    </lineage>
</organism>